<evidence type="ECO:0000313" key="4">
    <source>
        <dbReference type="Proteomes" id="UP000546701"/>
    </source>
</evidence>
<keyword evidence="1" id="KW-0472">Membrane</keyword>
<dbReference type="AlphaFoldDB" id="A0A7W9BP84"/>
<keyword evidence="1" id="KW-0812">Transmembrane</keyword>
<evidence type="ECO:0000313" key="3">
    <source>
        <dbReference type="EMBL" id="MBB5727603.1"/>
    </source>
</evidence>
<organism evidence="3 4">
    <name type="scientific">Sphingomonas prati</name>
    <dbReference type="NCBI Taxonomy" id="1843237"/>
    <lineage>
        <taxon>Bacteria</taxon>
        <taxon>Pseudomonadati</taxon>
        <taxon>Pseudomonadota</taxon>
        <taxon>Alphaproteobacteria</taxon>
        <taxon>Sphingomonadales</taxon>
        <taxon>Sphingomonadaceae</taxon>
        <taxon>Sphingomonas</taxon>
    </lineage>
</organism>
<proteinExistence type="predicted"/>
<protein>
    <recommendedName>
        <fullName evidence="2">SPOR domain-containing protein</fullName>
    </recommendedName>
</protein>
<reference evidence="3 4" key="1">
    <citation type="submission" date="2020-08" db="EMBL/GenBank/DDBJ databases">
        <title>Genomic Encyclopedia of Type Strains, Phase IV (KMG-IV): sequencing the most valuable type-strain genomes for metagenomic binning, comparative biology and taxonomic classification.</title>
        <authorList>
            <person name="Goeker M."/>
        </authorList>
    </citation>
    <scope>NUCLEOTIDE SEQUENCE [LARGE SCALE GENOMIC DNA]</scope>
    <source>
        <strain evidence="3 4">DSM 103336</strain>
    </source>
</reference>
<dbReference type="GO" id="GO:0042834">
    <property type="term" value="F:peptidoglycan binding"/>
    <property type="evidence" value="ECO:0007669"/>
    <property type="project" value="InterPro"/>
</dbReference>
<dbReference type="InterPro" id="IPR007730">
    <property type="entry name" value="SPOR-like_dom"/>
</dbReference>
<gene>
    <name evidence="3" type="ORF">FHS99_000059</name>
</gene>
<feature type="transmembrane region" description="Helical" evidence="1">
    <location>
        <begin position="36"/>
        <end position="58"/>
    </location>
</feature>
<feature type="domain" description="SPOR" evidence="2">
    <location>
        <begin position="175"/>
        <end position="245"/>
    </location>
</feature>
<evidence type="ECO:0000256" key="1">
    <source>
        <dbReference type="SAM" id="Phobius"/>
    </source>
</evidence>
<accession>A0A7W9BP84</accession>
<dbReference type="OrthoDB" id="7390714at2"/>
<dbReference type="EMBL" id="JACIJR010000001">
    <property type="protein sequence ID" value="MBB5727603.1"/>
    <property type="molecule type" value="Genomic_DNA"/>
</dbReference>
<keyword evidence="1" id="KW-1133">Transmembrane helix</keyword>
<dbReference type="RefSeq" id="WP_157175367.1">
    <property type="nucleotide sequence ID" value="NZ_BMJP01000001.1"/>
</dbReference>
<comment type="caution">
    <text evidence="3">The sequence shown here is derived from an EMBL/GenBank/DDBJ whole genome shotgun (WGS) entry which is preliminary data.</text>
</comment>
<dbReference type="Pfam" id="PF05036">
    <property type="entry name" value="SPOR"/>
    <property type="match status" value="1"/>
</dbReference>
<dbReference type="Proteomes" id="UP000546701">
    <property type="component" value="Unassembled WGS sequence"/>
</dbReference>
<keyword evidence="4" id="KW-1185">Reference proteome</keyword>
<name>A0A7W9BP84_9SPHN</name>
<evidence type="ECO:0000259" key="2">
    <source>
        <dbReference type="Pfam" id="PF05036"/>
    </source>
</evidence>
<sequence>MSDIDRGRIASDEDRLPWLEPVEEQRVGTPGAGKTIAALLVALLVIGLVVGGIFWLSASRPGGASGDMIAAPEGDYKVKPDQPGGMKVEGEGETAFAASDGRETNASIDLSAIPEAPVSGAGSVTNSDAAAGGLAVKPAAPAPAPAQVAAAPARPAPVAQAAPAAAAPVIGGAQVQLGAFGSEAKANVAWKTLAGRFAFLAALPKSVTPVTVGDKTLYRLRASAGGQAGSICARLRVAGETCSVIG</sequence>